<dbReference type="Pfam" id="PF03976">
    <property type="entry name" value="PPK2"/>
    <property type="match status" value="1"/>
</dbReference>
<dbReference type="Proteomes" id="UP000288623">
    <property type="component" value="Unassembled WGS sequence"/>
</dbReference>
<dbReference type="InterPro" id="IPR027417">
    <property type="entry name" value="P-loop_NTPase"/>
</dbReference>
<gene>
    <name evidence="4" type="ORF">QI30_01380</name>
</gene>
<dbReference type="GO" id="GO:0008976">
    <property type="term" value="F:polyphosphate kinase activity"/>
    <property type="evidence" value="ECO:0007669"/>
    <property type="project" value="InterPro"/>
</dbReference>
<keyword evidence="2 4" id="KW-0418">Kinase</keyword>
<dbReference type="RefSeq" id="WP_126989163.1">
    <property type="nucleotide sequence ID" value="NZ_JTFC01000006.1"/>
</dbReference>
<dbReference type="Gene3D" id="3.40.50.300">
    <property type="entry name" value="P-loop containing nucleotide triphosphate hydrolases"/>
    <property type="match status" value="1"/>
</dbReference>
<name>A0A433RYA4_9BACL</name>
<protein>
    <submittedName>
        <fullName evidence="4">Polyphosphate kinase</fullName>
    </submittedName>
</protein>
<dbReference type="InterPro" id="IPR022488">
    <property type="entry name" value="PPK2-related"/>
</dbReference>
<dbReference type="PIRSF" id="PIRSF028756">
    <property type="entry name" value="PPK2_prd"/>
    <property type="match status" value="1"/>
</dbReference>
<sequence length="258" mass="30700">MKLVQKIDKLDLSKKLSDQISYKKELKKLQYEMLNIQQFLFKHDIGLILGFEGMDAAGKGGAIKRLTERLDPRGYIVHPIAAPTPEELKYNHLQRFWNRLPARGQIGIFDRTWYGRVLVERIEGFAKKKEWKRAYEELNHFEKVLTDDNYIVLKFWVQISEEEQLQRFKDRKEDPYKQWKLTDEDWRNREKWPLYVEAADEMFEKTDKKNAPWVLVEGNDKKYARIEVLKQVIKHVTAECEKRGLTITDPAEAVSKEV</sequence>
<proteinExistence type="predicted"/>
<keyword evidence="1" id="KW-0808">Transferase</keyword>
<dbReference type="InterPro" id="IPR016898">
    <property type="entry name" value="Polyphosphate_phosphotransfera"/>
</dbReference>
<evidence type="ECO:0000313" key="5">
    <source>
        <dbReference type="Proteomes" id="UP000288623"/>
    </source>
</evidence>
<evidence type="ECO:0000256" key="1">
    <source>
        <dbReference type="ARBA" id="ARBA00022679"/>
    </source>
</evidence>
<organism evidence="4 5">
    <name type="scientific">Candidatus Kurthia intestinigallinarum</name>
    <dbReference type="NCBI Taxonomy" id="1562256"/>
    <lineage>
        <taxon>Bacteria</taxon>
        <taxon>Bacillati</taxon>
        <taxon>Bacillota</taxon>
        <taxon>Bacilli</taxon>
        <taxon>Bacillales</taxon>
        <taxon>Caryophanaceae</taxon>
        <taxon>Kurthia</taxon>
    </lineage>
</organism>
<reference evidence="4 5" key="1">
    <citation type="submission" date="2014-11" db="EMBL/GenBank/DDBJ databases">
        <title>Genome sequence and analysis of novel Kurthia sp.</title>
        <authorList>
            <person name="Lawson J.N."/>
            <person name="Gonzalez J.E."/>
            <person name="Rinauldi L."/>
            <person name="Xuan Z."/>
            <person name="Firman A."/>
            <person name="Shaddox L."/>
            <person name="Trudeau A."/>
            <person name="Shah S."/>
            <person name="Reiman D."/>
        </authorList>
    </citation>
    <scope>NUCLEOTIDE SEQUENCE [LARGE SCALE GENOMIC DNA]</scope>
    <source>
        <strain evidence="4 5">3B1D</strain>
    </source>
</reference>
<feature type="domain" description="Polyphosphate kinase-2-related" evidence="3">
    <location>
        <begin position="19"/>
        <end position="241"/>
    </location>
</feature>
<dbReference type="EMBL" id="JTFC01000006">
    <property type="protein sequence ID" value="RUS58261.1"/>
    <property type="molecule type" value="Genomic_DNA"/>
</dbReference>
<evidence type="ECO:0000256" key="2">
    <source>
        <dbReference type="ARBA" id="ARBA00022777"/>
    </source>
</evidence>
<evidence type="ECO:0000313" key="4">
    <source>
        <dbReference type="EMBL" id="RUS58261.1"/>
    </source>
</evidence>
<accession>A0A433RYA4</accession>
<dbReference type="SUPFAM" id="SSF52540">
    <property type="entry name" value="P-loop containing nucleoside triphosphate hydrolases"/>
    <property type="match status" value="1"/>
</dbReference>
<keyword evidence="5" id="KW-1185">Reference proteome</keyword>
<dbReference type="PANTHER" id="PTHR34383">
    <property type="entry name" value="POLYPHOSPHATE:AMP PHOSPHOTRANSFERASE-RELATED"/>
    <property type="match status" value="1"/>
</dbReference>
<dbReference type="AlphaFoldDB" id="A0A433RYA4"/>
<dbReference type="OrthoDB" id="9775224at2"/>
<dbReference type="PANTHER" id="PTHR34383:SF3">
    <property type="entry name" value="POLYPHOSPHATE:AMP PHOSPHOTRANSFERASE"/>
    <property type="match status" value="1"/>
</dbReference>
<evidence type="ECO:0000259" key="3">
    <source>
        <dbReference type="Pfam" id="PF03976"/>
    </source>
</evidence>
<comment type="caution">
    <text evidence="4">The sequence shown here is derived from an EMBL/GenBank/DDBJ whole genome shotgun (WGS) entry which is preliminary data.</text>
</comment>